<reference evidence="1 2" key="1">
    <citation type="submission" date="2020-08" db="EMBL/GenBank/DDBJ databases">
        <title>The genome sequence of Novosphingobium flavum 4Y4.</title>
        <authorList>
            <person name="Liu Y."/>
        </authorList>
    </citation>
    <scope>NUCLEOTIDE SEQUENCE [LARGE SCALE GENOMIC DNA]</scope>
    <source>
        <strain evidence="1 2">4Y4</strain>
    </source>
</reference>
<dbReference type="Proteomes" id="UP000520156">
    <property type="component" value="Unassembled WGS sequence"/>
</dbReference>
<name>A0A7X1FAM3_9SPHN</name>
<dbReference type="EMBL" id="JACLAU010000050">
    <property type="protein sequence ID" value="MBC2653488.1"/>
    <property type="molecule type" value="Genomic_DNA"/>
</dbReference>
<protein>
    <submittedName>
        <fullName evidence="1">Uncharacterized protein</fullName>
    </submittedName>
</protein>
<proteinExistence type="predicted"/>
<dbReference type="RefSeq" id="WP_185684862.1">
    <property type="nucleotide sequence ID" value="NZ_JACLAU010000050.1"/>
</dbReference>
<organism evidence="1 2">
    <name type="scientific">Novosphingobium aerophilum</name>
    <dbReference type="NCBI Taxonomy" id="2839843"/>
    <lineage>
        <taxon>Bacteria</taxon>
        <taxon>Pseudomonadati</taxon>
        <taxon>Pseudomonadota</taxon>
        <taxon>Alphaproteobacteria</taxon>
        <taxon>Sphingomonadales</taxon>
        <taxon>Sphingomonadaceae</taxon>
        <taxon>Novosphingobium</taxon>
    </lineage>
</organism>
<dbReference type="AlphaFoldDB" id="A0A7X1FAM3"/>
<evidence type="ECO:0000313" key="1">
    <source>
        <dbReference type="EMBL" id="MBC2653488.1"/>
    </source>
</evidence>
<comment type="caution">
    <text evidence="1">The sequence shown here is derived from an EMBL/GenBank/DDBJ whole genome shotgun (WGS) entry which is preliminary data.</text>
</comment>
<sequence>MSADLGQLQDRLEHHFKALSEERGQRKLPVYALEHGLTVEELELMTNGLKRRLGIGGYTLSTHWLLWIVFATEQGYDYDGDEYWYTFGRRMPGWDHGWRPYIRSWFRRFQRDYGGLRPVGPWASNFSIIAWPITHSLLPKDLQSQLARSLYNLRYNLVARLNLPVAELGRYVARMSYGGSSRYQNFLQQEALVGSIVLALLAHRAEVGVTIIPATLERIVSDLERARSARQWLHDTRKAVETAIIRGAARNVSVHGGLQNSREPEHKPSIRPSLVLRQIRTDEWSPTIEIPSFAEVADLAPELGEFLRTTRCQVAGSPGWRPPGWLLNGSQRRTLELWPAAGKPVLSFQKPNAVMEHLLAGEGTIRSGPTWLFRIGPDGQAMEVLSRLIRPGKSYVLVARGDLPSLSLAKPTSIICRDVIAVRFHVPATLSDELIAEFKKADLSIAETIRVWPAGLAARAWDGEGATEWLENESPVFAIEHDHPLDHYILSLDAGPSVRIPAKPPGEPTFVKLQPLAPGNHVLGISVARDTNDTAKRPVEGVISLTVRRPNPWVSGTIGHTGLIVSCEPPFPTLDEFWEGLTQLSVLGPAGRQVTVTIELLDGTGNRLGREQVAQLTLPLGPDSWRNAFTAFARVEKQPWHYLGAGAGRIVVDGEELGVVHIALSRDVAPLRWVWQDTNRTTHLRLVDDHDAETPLQVTFTSFERPVQAIPLSLEDVVTGIEPPSPGGLFVATYGDKHEALVVSSRKISGGLSGLLIEPEFGEMLVEPKEVLALIKAISIWSAARLTGALAAERRQNIVLRLEERLYDVMLGPDWARAESKLKNGKVSFDIAVKGLLDCFDKRHRAFAFILARDAHKHAHATADARAREFAILAQRYKVAPGAITRPAIDLGEAIAGRMPFSDDDLLSIIKNVWDQPALAAGERLIQLLGHRPDRYSSPDPAERAL</sequence>
<accession>A0A7X1FAM3</accession>
<gene>
    <name evidence="1" type="ORF">H7F49_17525</name>
</gene>
<evidence type="ECO:0000313" key="2">
    <source>
        <dbReference type="Proteomes" id="UP000520156"/>
    </source>
</evidence>
<keyword evidence="2" id="KW-1185">Reference proteome</keyword>